<feature type="compositionally biased region" description="Acidic residues" evidence="3">
    <location>
        <begin position="245"/>
        <end position="255"/>
    </location>
</feature>
<reference evidence="4" key="1">
    <citation type="submission" date="2020-06" db="EMBL/GenBank/DDBJ databases">
        <authorList>
            <person name="Li T."/>
            <person name="Hu X."/>
            <person name="Zhang T."/>
            <person name="Song X."/>
            <person name="Zhang H."/>
            <person name="Dai N."/>
            <person name="Sheng W."/>
            <person name="Hou X."/>
            <person name="Wei L."/>
        </authorList>
    </citation>
    <scope>NUCLEOTIDE SEQUENCE</scope>
    <source>
        <strain evidence="4">KEN1</strain>
        <tissue evidence="4">Leaf</tissue>
    </source>
</reference>
<dbReference type="GO" id="GO:0005730">
    <property type="term" value="C:nucleolus"/>
    <property type="evidence" value="ECO:0007669"/>
    <property type="project" value="TreeGrafter"/>
</dbReference>
<dbReference type="GO" id="GO:0006360">
    <property type="term" value="P:transcription by RNA polymerase I"/>
    <property type="evidence" value="ECO:0007669"/>
    <property type="project" value="TreeGrafter"/>
</dbReference>
<evidence type="ECO:0000256" key="2">
    <source>
        <dbReference type="ARBA" id="ARBA00023054"/>
    </source>
</evidence>
<organism evidence="4">
    <name type="scientific">Sesamum latifolium</name>
    <dbReference type="NCBI Taxonomy" id="2727402"/>
    <lineage>
        <taxon>Eukaryota</taxon>
        <taxon>Viridiplantae</taxon>
        <taxon>Streptophyta</taxon>
        <taxon>Embryophyta</taxon>
        <taxon>Tracheophyta</taxon>
        <taxon>Spermatophyta</taxon>
        <taxon>Magnoliopsida</taxon>
        <taxon>eudicotyledons</taxon>
        <taxon>Gunneridae</taxon>
        <taxon>Pentapetalae</taxon>
        <taxon>asterids</taxon>
        <taxon>lamiids</taxon>
        <taxon>Lamiales</taxon>
        <taxon>Pedaliaceae</taxon>
        <taxon>Sesamum</taxon>
    </lineage>
</organism>
<evidence type="ECO:0000256" key="3">
    <source>
        <dbReference type="SAM" id="MobiDB-lite"/>
    </source>
</evidence>
<dbReference type="GO" id="GO:0042393">
    <property type="term" value="F:histone binding"/>
    <property type="evidence" value="ECO:0007669"/>
    <property type="project" value="TreeGrafter"/>
</dbReference>
<name>A0AAW2XK83_9LAMI</name>
<evidence type="ECO:0008006" key="5">
    <source>
        <dbReference type="Google" id="ProtNLM"/>
    </source>
</evidence>
<comment type="similarity">
    <text evidence="1">Belongs to the SPT2 family.</text>
</comment>
<dbReference type="PANTHER" id="PTHR22691:SF8">
    <property type="entry name" value="PROTEIN SPT2 HOMOLOG"/>
    <property type="match status" value="1"/>
</dbReference>
<reference evidence="4" key="2">
    <citation type="journal article" date="2024" name="Plant">
        <title>Genomic evolution and insights into agronomic trait innovations of Sesamum species.</title>
        <authorList>
            <person name="Miao H."/>
            <person name="Wang L."/>
            <person name="Qu L."/>
            <person name="Liu H."/>
            <person name="Sun Y."/>
            <person name="Le M."/>
            <person name="Wang Q."/>
            <person name="Wei S."/>
            <person name="Zheng Y."/>
            <person name="Lin W."/>
            <person name="Duan Y."/>
            <person name="Cao H."/>
            <person name="Xiong S."/>
            <person name="Wang X."/>
            <person name="Wei L."/>
            <person name="Li C."/>
            <person name="Ma Q."/>
            <person name="Ju M."/>
            <person name="Zhao R."/>
            <person name="Li G."/>
            <person name="Mu C."/>
            <person name="Tian Q."/>
            <person name="Mei H."/>
            <person name="Zhang T."/>
            <person name="Gao T."/>
            <person name="Zhang H."/>
        </authorList>
    </citation>
    <scope>NUCLEOTIDE SEQUENCE</scope>
    <source>
        <strain evidence="4">KEN1</strain>
    </source>
</reference>
<keyword evidence="2" id="KW-0175">Coiled coil</keyword>
<proteinExistence type="inferred from homology"/>
<dbReference type="InterPro" id="IPR013256">
    <property type="entry name" value="Chromatin_SPT2"/>
</dbReference>
<feature type="compositionally biased region" description="Basic and acidic residues" evidence="3">
    <location>
        <begin position="287"/>
        <end position="304"/>
    </location>
</feature>
<dbReference type="SMART" id="SM00784">
    <property type="entry name" value="SPT2"/>
    <property type="match status" value="1"/>
</dbReference>
<feature type="compositionally biased region" description="Polar residues" evidence="3">
    <location>
        <begin position="146"/>
        <end position="161"/>
    </location>
</feature>
<feature type="compositionally biased region" description="Basic and acidic residues" evidence="3">
    <location>
        <begin position="198"/>
        <end position="218"/>
    </location>
</feature>
<dbReference type="GO" id="GO:0003677">
    <property type="term" value="F:DNA binding"/>
    <property type="evidence" value="ECO:0007669"/>
    <property type="project" value="TreeGrafter"/>
</dbReference>
<dbReference type="GO" id="GO:0006334">
    <property type="term" value="P:nucleosome assembly"/>
    <property type="evidence" value="ECO:0007669"/>
    <property type="project" value="TreeGrafter"/>
</dbReference>
<protein>
    <recommendedName>
        <fullName evidence="5">Protein SPT2 homolog</fullName>
    </recommendedName>
</protein>
<accession>A0AAW2XK83</accession>
<dbReference type="Pfam" id="PF08243">
    <property type="entry name" value="SPT2"/>
    <property type="match status" value="1"/>
</dbReference>
<dbReference type="AlphaFoldDB" id="A0AAW2XK83"/>
<sequence length="320" mass="36464">MDSHCLALRQQLKEKIRARLRKETGPGAAVAGGKDNAAPADNYGSFFGPSEIVFADRVIQETKSWLENPNFGRGRKFKNAGRKKSTEASKIAEAVLQEMDRRKKVQCLKDCRDYSFLSSDCEIPVPGEKPNKSRPPEKIQGVQAIKKNSQNRQGFSFSSSDCEIPMPGKKPNINSRPPAKIQGVQAIKKPSETGMKNSRPEKDSQVSRDSKKPSENKKKSLISKKPHRETPPSKADGRKRKLDQPEDDQEEEEDVNAISIIREMFGYDPTKFRDDEEDMEMETTFDDIQKEERRSMKIAKKEDDQELRKILQERKKKPKL</sequence>
<feature type="compositionally biased region" description="Acidic residues" evidence="3">
    <location>
        <begin position="275"/>
        <end position="285"/>
    </location>
</feature>
<dbReference type="EMBL" id="JACGWN010000004">
    <property type="protein sequence ID" value="KAL0452621.1"/>
    <property type="molecule type" value="Genomic_DNA"/>
</dbReference>
<evidence type="ECO:0000313" key="4">
    <source>
        <dbReference type="EMBL" id="KAL0452621.1"/>
    </source>
</evidence>
<comment type="caution">
    <text evidence="4">The sequence shown here is derived from an EMBL/GenBank/DDBJ whole genome shotgun (WGS) entry which is preliminary data.</text>
</comment>
<dbReference type="PANTHER" id="PTHR22691">
    <property type="entry name" value="YEAST SPT2-RELATED"/>
    <property type="match status" value="1"/>
</dbReference>
<evidence type="ECO:0000256" key="1">
    <source>
        <dbReference type="ARBA" id="ARBA00006461"/>
    </source>
</evidence>
<feature type="region of interest" description="Disordered" evidence="3">
    <location>
        <begin position="122"/>
        <end position="304"/>
    </location>
</feature>
<gene>
    <name evidence="4" type="ORF">Slati_1240200</name>
</gene>